<comment type="similarity">
    <text evidence="5">Belongs to the SAT4 family.</text>
</comment>
<dbReference type="RefSeq" id="XP_009223234.1">
    <property type="nucleotide sequence ID" value="XM_009224970.1"/>
</dbReference>
<keyword evidence="3 7" id="KW-1133">Transmembrane helix</keyword>
<accession>J3P0V0</accession>
<evidence type="ECO:0000256" key="4">
    <source>
        <dbReference type="ARBA" id="ARBA00023136"/>
    </source>
</evidence>
<dbReference type="EMBL" id="GL385397">
    <property type="protein sequence ID" value="EJT77234.1"/>
    <property type="molecule type" value="Genomic_DNA"/>
</dbReference>
<evidence type="ECO:0000313" key="11">
    <source>
        <dbReference type="Proteomes" id="UP000006039"/>
    </source>
</evidence>
<feature type="region of interest" description="Disordered" evidence="6">
    <location>
        <begin position="292"/>
        <end position="355"/>
    </location>
</feature>
<feature type="transmembrane region" description="Helical" evidence="7">
    <location>
        <begin position="124"/>
        <end position="146"/>
    </location>
</feature>
<keyword evidence="11" id="KW-1185">Reference proteome</keyword>
<dbReference type="HOGENOM" id="CLU_780852_0_0_1"/>
<feature type="compositionally biased region" description="Basic and acidic residues" evidence="6">
    <location>
        <begin position="324"/>
        <end position="338"/>
    </location>
</feature>
<dbReference type="GO" id="GO:0016020">
    <property type="term" value="C:membrane"/>
    <property type="evidence" value="ECO:0007669"/>
    <property type="project" value="UniProtKB-SubCell"/>
</dbReference>
<organism evidence="9">
    <name type="scientific">Gaeumannomyces tritici (strain R3-111a-1)</name>
    <name type="common">Wheat and barley take-all root rot fungus</name>
    <name type="synonym">Gaeumannomyces graminis var. tritici</name>
    <dbReference type="NCBI Taxonomy" id="644352"/>
    <lineage>
        <taxon>Eukaryota</taxon>
        <taxon>Fungi</taxon>
        <taxon>Dikarya</taxon>
        <taxon>Ascomycota</taxon>
        <taxon>Pezizomycotina</taxon>
        <taxon>Sordariomycetes</taxon>
        <taxon>Sordariomycetidae</taxon>
        <taxon>Magnaporthales</taxon>
        <taxon>Magnaporthaceae</taxon>
        <taxon>Gaeumannomyces</taxon>
    </lineage>
</organism>
<feature type="transmembrane region" description="Helical" evidence="7">
    <location>
        <begin position="92"/>
        <end position="112"/>
    </location>
</feature>
<evidence type="ECO:0000256" key="1">
    <source>
        <dbReference type="ARBA" id="ARBA00004141"/>
    </source>
</evidence>
<reference evidence="10" key="5">
    <citation type="submission" date="2018-04" db="UniProtKB">
        <authorList>
            <consortium name="EnsemblFungi"/>
        </authorList>
    </citation>
    <scope>IDENTIFICATION</scope>
    <source>
        <strain evidence="10">R3-111a-1</strain>
    </source>
</reference>
<evidence type="ECO:0000256" key="7">
    <source>
        <dbReference type="SAM" id="Phobius"/>
    </source>
</evidence>
<dbReference type="AlphaFoldDB" id="J3P0V0"/>
<dbReference type="PANTHER" id="PTHR33048:SF152">
    <property type="entry name" value="INTEGRAL MEMBRANE PROTEIN"/>
    <property type="match status" value="1"/>
</dbReference>
<reference evidence="9" key="3">
    <citation type="submission" date="2010-09" db="EMBL/GenBank/DDBJ databases">
        <title>Annotation of Gaeumannomyces graminis var. tritici R3-111a-1.</title>
        <authorList>
            <consortium name="The Broad Institute Genome Sequencing Platform"/>
            <person name="Ma L.-J."/>
            <person name="Dead R."/>
            <person name="Young S.K."/>
            <person name="Zeng Q."/>
            <person name="Gargeya S."/>
            <person name="Fitzgerald M."/>
            <person name="Haas B."/>
            <person name="Abouelleil A."/>
            <person name="Alvarado L."/>
            <person name="Arachchi H.M."/>
            <person name="Berlin A."/>
            <person name="Brown A."/>
            <person name="Chapman S.B."/>
            <person name="Chen Z."/>
            <person name="Dunbar C."/>
            <person name="Freedman E."/>
            <person name="Gearin G."/>
            <person name="Gellesch M."/>
            <person name="Goldberg J."/>
            <person name="Griggs A."/>
            <person name="Gujja S."/>
            <person name="Heiman D."/>
            <person name="Howarth C."/>
            <person name="Larson L."/>
            <person name="Lui A."/>
            <person name="MacDonald P.J.P."/>
            <person name="Mehta T."/>
            <person name="Montmayeur A."/>
            <person name="Murphy C."/>
            <person name="Neiman D."/>
            <person name="Pearson M."/>
            <person name="Priest M."/>
            <person name="Roberts A."/>
            <person name="Saif S."/>
            <person name="Shea T."/>
            <person name="Shenoy N."/>
            <person name="Sisk P."/>
            <person name="Stolte C."/>
            <person name="Sykes S."/>
            <person name="Yandava C."/>
            <person name="Wortman J."/>
            <person name="Nusbaum C."/>
            <person name="Birren B."/>
        </authorList>
    </citation>
    <scope>NUCLEOTIDE SEQUENCE</scope>
    <source>
        <strain evidence="9">R3-111a-1</strain>
    </source>
</reference>
<dbReference type="VEuPathDB" id="FungiDB:GGTG_07146"/>
<dbReference type="Proteomes" id="UP000006039">
    <property type="component" value="Unassembled WGS sequence"/>
</dbReference>
<feature type="domain" description="Rhodopsin" evidence="8">
    <location>
        <begin position="57"/>
        <end position="216"/>
    </location>
</feature>
<dbReference type="InterPro" id="IPR049326">
    <property type="entry name" value="Rhodopsin_dom_fungi"/>
</dbReference>
<dbReference type="Pfam" id="PF20684">
    <property type="entry name" value="Fung_rhodopsin"/>
    <property type="match status" value="1"/>
</dbReference>
<dbReference type="EnsemblFungi" id="EJT77234">
    <property type="protein sequence ID" value="EJT77234"/>
    <property type="gene ID" value="GGTG_07146"/>
</dbReference>
<evidence type="ECO:0000313" key="9">
    <source>
        <dbReference type="EMBL" id="EJT77234.1"/>
    </source>
</evidence>
<reference evidence="11" key="1">
    <citation type="submission" date="2010-07" db="EMBL/GenBank/DDBJ databases">
        <title>The genome sequence of Gaeumannomyces graminis var. tritici strain R3-111a-1.</title>
        <authorList>
            <consortium name="The Broad Institute Genome Sequencing Platform"/>
            <person name="Ma L.-J."/>
            <person name="Dead R."/>
            <person name="Young S."/>
            <person name="Zeng Q."/>
            <person name="Koehrsen M."/>
            <person name="Alvarado L."/>
            <person name="Berlin A."/>
            <person name="Chapman S.B."/>
            <person name="Chen Z."/>
            <person name="Freedman E."/>
            <person name="Gellesch M."/>
            <person name="Goldberg J."/>
            <person name="Griggs A."/>
            <person name="Gujja S."/>
            <person name="Heilman E.R."/>
            <person name="Heiman D."/>
            <person name="Hepburn T."/>
            <person name="Howarth C."/>
            <person name="Jen D."/>
            <person name="Larson L."/>
            <person name="Mehta T."/>
            <person name="Neiman D."/>
            <person name="Pearson M."/>
            <person name="Roberts A."/>
            <person name="Saif S."/>
            <person name="Shea T."/>
            <person name="Shenoy N."/>
            <person name="Sisk P."/>
            <person name="Stolte C."/>
            <person name="Sykes S."/>
            <person name="Walk T."/>
            <person name="White J."/>
            <person name="Yandava C."/>
            <person name="Haas B."/>
            <person name="Nusbaum C."/>
            <person name="Birren B."/>
        </authorList>
    </citation>
    <scope>NUCLEOTIDE SEQUENCE [LARGE SCALE GENOMIC DNA]</scope>
    <source>
        <strain evidence="11">R3-111a-1</strain>
    </source>
</reference>
<gene>
    <name evidence="10" type="primary">20347604</name>
    <name evidence="9" type="ORF">GGTG_07146</name>
</gene>
<dbReference type="PANTHER" id="PTHR33048">
    <property type="entry name" value="PTH11-LIKE INTEGRAL MEMBRANE PROTEIN (AFU_ORTHOLOGUE AFUA_5G11245)"/>
    <property type="match status" value="1"/>
</dbReference>
<evidence type="ECO:0000256" key="3">
    <source>
        <dbReference type="ARBA" id="ARBA00022989"/>
    </source>
</evidence>
<keyword evidence="2 7" id="KW-0812">Transmembrane</keyword>
<evidence type="ECO:0000259" key="8">
    <source>
        <dbReference type="Pfam" id="PF20684"/>
    </source>
</evidence>
<sequence length="355" mass="39538">MVQLCDQILSPAFVYWAPIRVRITQYRYWRHVHSDQAPSTRQVWRRSRDQLILGSKYLQVTWYTYTGFLWCMKACLLFFYDRLKFNLWTYDWVFKALCWATFLSYVTVVQPLPSPECLFQGQNLIVSVVLNILTDAAILSLPLPVLQDLRTPPLKKALVALLICSGFFVISAAAVRLTATLDAAPSAVTINRWGIRECEIGLVAINTPVLRPLFTRKFWARRSSDSRIGGEGDRGAGGAAAHHHHHRGWGRGCCFFGVTLDSLAAPARTNGRGGGGGGGGTWTVGHLPQHARTDAAGAAHEQPPCGRQQRGWRRAACPGVATDQMERGRLPAEKREPQDVAARSYGTLRRTQHAS</sequence>
<evidence type="ECO:0000256" key="6">
    <source>
        <dbReference type="SAM" id="MobiDB-lite"/>
    </source>
</evidence>
<dbReference type="OrthoDB" id="4329349at2759"/>
<evidence type="ECO:0000313" key="10">
    <source>
        <dbReference type="EnsemblFungi" id="EJT77234"/>
    </source>
</evidence>
<feature type="transmembrane region" description="Helical" evidence="7">
    <location>
        <begin position="158"/>
        <end position="179"/>
    </location>
</feature>
<dbReference type="InterPro" id="IPR052337">
    <property type="entry name" value="SAT4-like"/>
</dbReference>
<comment type="subcellular location">
    <subcellularLocation>
        <location evidence="1">Membrane</location>
        <topology evidence="1">Multi-pass membrane protein</topology>
    </subcellularLocation>
</comment>
<evidence type="ECO:0000256" key="5">
    <source>
        <dbReference type="ARBA" id="ARBA00038359"/>
    </source>
</evidence>
<protein>
    <recommendedName>
        <fullName evidence="8">Rhodopsin domain-containing protein</fullName>
    </recommendedName>
</protein>
<name>J3P0V0_GAET3</name>
<reference evidence="10" key="4">
    <citation type="journal article" date="2015" name="G3 (Bethesda)">
        <title>Genome sequences of three phytopathogenic species of the Magnaporthaceae family of fungi.</title>
        <authorList>
            <person name="Okagaki L.H."/>
            <person name="Nunes C.C."/>
            <person name="Sailsbery J."/>
            <person name="Clay B."/>
            <person name="Brown D."/>
            <person name="John T."/>
            <person name="Oh Y."/>
            <person name="Young N."/>
            <person name="Fitzgerald M."/>
            <person name="Haas B.J."/>
            <person name="Zeng Q."/>
            <person name="Young S."/>
            <person name="Adiconis X."/>
            <person name="Fan L."/>
            <person name="Levin J.Z."/>
            <person name="Mitchell T.K."/>
            <person name="Okubara P.A."/>
            <person name="Farman M.L."/>
            <person name="Kohn L.M."/>
            <person name="Birren B."/>
            <person name="Ma L.-J."/>
            <person name="Dean R.A."/>
        </authorList>
    </citation>
    <scope>NUCLEOTIDE SEQUENCE</scope>
    <source>
        <strain evidence="10">R3-111a-1</strain>
    </source>
</reference>
<proteinExistence type="inferred from homology"/>
<reference evidence="9" key="2">
    <citation type="submission" date="2010-07" db="EMBL/GenBank/DDBJ databases">
        <authorList>
            <consortium name="The Broad Institute Genome Sequencing Platform"/>
            <consortium name="Broad Institute Genome Sequencing Center for Infectious Disease"/>
            <person name="Ma L.-J."/>
            <person name="Dead R."/>
            <person name="Young S."/>
            <person name="Zeng Q."/>
            <person name="Koehrsen M."/>
            <person name="Alvarado L."/>
            <person name="Berlin A."/>
            <person name="Chapman S.B."/>
            <person name="Chen Z."/>
            <person name="Freedman E."/>
            <person name="Gellesch M."/>
            <person name="Goldberg J."/>
            <person name="Griggs A."/>
            <person name="Gujja S."/>
            <person name="Heilman E.R."/>
            <person name="Heiman D."/>
            <person name="Hepburn T."/>
            <person name="Howarth C."/>
            <person name="Jen D."/>
            <person name="Larson L."/>
            <person name="Mehta T."/>
            <person name="Neiman D."/>
            <person name="Pearson M."/>
            <person name="Roberts A."/>
            <person name="Saif S."/>
            <person name="Shea T."/>
            <person name="Shenoy N."/>
            <person name="Sisk P."/>
            <person name="Stolte C."/>
            <person name="Sykes S."/>
            <person name="Walk T."/>
            <person name="White J."/>
            <person name="Yandava C."/>
            <person name="Haas B."/>
            <person name="Nusbaum C."/>
            <person name="Birren B."/>
        </authorList>
    </citation>
    <scope>NUCLEOTIDE SEQUENCE</scope>
    <source>
        <strain evidence="9">R3-111a-1</strain>
    </source>
</reference>
<keyword evidence="4 7" id="KW-0472">Membrane</keyword>
<dbReference type="eggNOG" id="ENOG502SH4E">
    <property type="taxonomic scope" value="Eukaryota"/>
</dbReference>
<feature type="transmembrane region" description="Helical" evidence="7">
    <location>
        <begin position="62"/>
        <end position="80"/>
    </location>
</feature>
<dbReference type="STRING" id="644352.J3P0V0"/>
<evidence type="ECO:0000256" key="2">
    <source>
        <dbReference type="ARBA" id="ARBA00022692"/>
    </source>
</evidence>
<dbReference type="GeneID" id="20347604"/>